<gene>
    <name evidence="4" type="ORF">BpHYR1_044832</name>
</gene>
<dbReference type="EMBL" id="REGN01003810">
    <property type="protein sequence ID" value="RNA20637.1"/>
    <property type="molecule type" value="Genomic_DNA"/>
</dbReference>
<keyword evidence="5" id="KW-1185">Reference proteome</keyword>
<feature type="non-terminal residue" evidence="4">
    <location>
        <position position="1"/>
    </location>
</feature>
<protein>
    <recommendedName>
        <fullName evidence="6">PH domain-containing protein</fullName>
    </recommendedName>
</protein>
<dbReference type="AlphaFoldDB" id="A0A3M7RAS9"/>
<dbReference type="SUPFAM" id="SSF50729">
    <property type="entry name" value="PH domain-like"/>
    <property type="match status" value="1"/>
</dbReference>
<evidence type="ECO:0000256" key="3">
    <source>
        <dbReference type="SAM" id="MobiDB-lite"/>
    </source>
</evidence>
<evidence type="ECO:0000313" key="4">
    <source>
        <dbReference type="EMBL" id="RNA20637.1"/>
    </source>
</evidence>
<evidence type="ECO:0000256" key="2">
    <source>
        <dbReference type="ARBA" id="ARBA00023136"/>
    </source>
</evidence>
<dbReference type="Proteomes" id="UP000276133">
    <property type="component" value="Unassembled WGS sequence"/>
</dbReference>
<evidence type="ECO:0000256" key="1">
    <source>
        <dbReference type="ARBA" id="ARBA00004370"/>
    </source>
</evidence>
<dbReference type="InterPro" id="IPR039680">
    <property type="entry name" value="PLEKHB1/2"/>
</dbReference>
<keyword evidence="2" id="KW-0472">Membrane</keyword>
<sequence length="282" mass="28938">WLYFKNMGSRLKTGYLNYFSRGFFSKKWKEGFFVLYEDNLAKKEKEILWLICHDLSQLNEWMKAIVSTLPIPSQPPQQSGANQPSNPNPSAPPSVGFKNDQVPPPPSYHTTQGGGNSRPDQNYNRGGYTPHHSGGGYTPHHSGGGYHPSGTGGSNTTVVVNPSNPVIAGGGSYGRGGYSGSDLALGMIAGAAIGTSLGWGWGNHQHWGLGSGWGGDFGGGDYGGGDFGGGDYGGGDYGGGDYGGGDFGGGDYGGGDFGGGDFGGGDFGGGDFGGGDFGGGDF</sequence>
<reference evidence="4 5" key="1">
    <citation type="journal article" date="2018" name="Sci. Rep.">
        <title>Genomic signatures of local adaptation to the degree of environmental predictability in rotifers.</title>
        <authorList>
            <person name="Franch-Gras L."/>
            <person name="Hahn C."/>
            <person name="Garcia-Roger E.M."/>
            <person name="Carmona M.J."/>
            <person name="Serra M."/>
            <person name="Gomez A."/>
        </authorList>
    </citation>
    <scope>NUCLEOTIDE SEQUENCE [LARGE SCALE GENOMIC DNA]</scope>
    <source>
        <strain evidence="4">HYR1</strain>
    </source>
</reference>
<feature type="compositionally biased region" description="Low complexity" evidence="3">
    <location>
        <begin position="154"/>
        <end position="163"/>
    </location>
</feature>
<dbReference type="OrthoDB" id="5914923at2759"/>
<comment type="caution">
    <text evidence="4">The sequence shown here is derived from an EMBL/GenBank/DDBJ whole genome shotgun (WGS) entry which is preliminary data.</text>
</comment>
<evidence type="ECO:0008006" key="6">
    <source>
        <dbReference type="Google" id="ProtNLM"/>
    </source>
</evidence>
<dbReference type="GO" id="GO:0045595">
    <property type="term" value="P:regulation of cell differentiation"/>
    <property type="evidence" value="ECO:0007669"/>
    <property type="project" value="TreeGrafter"/>
</dbReference>
<feature type="region of interest" description="Disordered" evidence="3">
    <location>
        <begin position="70"/>
        <end position="163"/>
    </location>
</feature>
<feature type="compositionally biased region" description="Gly residues" evidence="3">
    <location>
        <begin position="133"/>
        <end position="153"/>
    </location>
</feature>
<evidence type="ECO:0000313" key="5">
    <source>
        <dbReference type="Proteomes" id="UP000276133"/>
    </source>
</evidence>
<accession>A0A3M7RAS9</accession>
<name>A0A3M7RAS9_BRAPC</name>
<dbReference type="GO" id="GO:0016020">
    <property type="term" value="C:membrane"/>
    <property type="evidence" value="ECO:0007669"/>
    <property type="project" value="UniProtKB-SubCell"/>
</dbReference>
<organism evidence="4 5">
    <name type="scientific">Brachionus plicatilis</name>
    <name type="common">Marine rotifer</name>
    <name type="synonym">Brachionus muelleri</name>
    <dbReference type="NCBI Taxonomy" id="10195"/>
    <lineage>
        <taxon>Eukaryota</taxon>
        <taxon>Metazoa</taxon>
        <taxon>Spiralia</taxon>
        <taxon>Gnathifera</taxon>
        <taxon>Rotifera</taxon>
        <taxon>Eurotatoria</taxon>
        <taxon>Monogononta</taxon>
        <taxon>Pseudotrocha</taxon>
        <taxon>Ploima</taxon>
        <taxon>Brachionidae</taxon>
        <taxon>Brachionus</taxon>
    </lineage>
</organism>
<dbReference type="PANTHER" id="PTHR14309:SF12">
    <property type="entry name" value="PH DOMAIN-CONTAINING PROTEIN"/>
    <property type="match status" value="1"/>
</dbReference>
<comment type="subcellular location">
    <subcellularLocation>
        <location evidence="1">Membrane</location>
    </subcellularLocation>
</comment>
<feature type="compositionally biased region" description="Low complexity" evidence="3">
    <location>
        <begin position="76"/>
        <end position="85"/>
    </location>
</feature>
<proteinExistence type="predicted"/>
<dbReference type="PANTHER" id="PTHR14309">
    <property type="entry name" value="EXPRESSED PROTEIN"/>
    <property type="match status" value="1"/>
</dbReference>